<feature type="domain" description="Glycosyltransferase subfamily 4-like N-terminal" evidence="2">
    <location>
        <begin position="16"/>
        <end position="199"/>
    </location>
</feature>
<dbReference type="Pfam" id="PF13692">
    <property type="entry name" value="Glyco_trans_1_4"/>
    <property type="match status" value="1"/>
</dbReference>
<dbReference type="AlphaFoldDB" id="A0A944D996"/>
<keyword evidence="1" id="KW-1133">Transmembrane helix</keyword>
<accession>A0A944D996</accession>
<organism evidence="3 4">
    <name type="scientific">Denitromonas iodatirespirans</name>
    <dbReference type="NCBI Taxonomy" id="2795389"/>
    <lineage>
        <taxon>Bacteria</taxon>
        <taxon>Pseudomonadati</taxon>
        <taxon>Pseudomonadota</taxon>
        <taxon>Betaproteobacteria</taxon>
        <taxon>Rhodocyclales</taxon>
        <taxon>Zoogloeaceae</taxon>
        <taxon>Denitromonas</taxon>
    </lineage>
</organism>
<gene>
    <name evidence="3" type="ORF">I8J34_14180</name>
</gene>
<dbReference type="CDD" id="cd03794">
    <property type="entry name" value="GT4_WbuB-like"/>
    <property type="match status" value="1"/>
</dbReference>
<dbReference type="PANTHER" id="PTHR12526">
    <property type="entry name" value="GLYCOSYLTRANSFERASE"/>
    <property type="match status" value="1"/>
</dbReference>
<evidence type="ECO:0000313" key="4">
    <source>
        <dbReference type="Proteomes" id="UP000694660"/>
    </source>
</evidence>
<name>A0A944D996_DENI1</name>
<dbReference type="GO" id="GO:0016757">
    <property type="term" value="F:glycosyltransferase activity"/>
    <property type="evidence" value="ECO:0007669"/>
    <property type="project" value="UniProtKB-ARBA"/>
</dbReference>
<sequence>MKLLVVSQYFAPENFRINDLVAGMVARGHQVTVLTGQPNYPQGQFFTGYGWHGPRDETLCGAEVVRVPLMPRGAGGGLRLMLNYLSFVVTGIWGALFRLRGDFDAIFVFEVSPVTVGIPAMVASRRFRAPVLFWVLDLWPESLEATGAIRHRGALALVGHGVRWIYQRCARVLVASQAFMPSVVEFGTHPADVRYFPNWVEGDYRAEADCELPALPAGFLVIFAGNLGAAQDLPAVLRAAAATRDLTDVHWVFAGDGRMAGWAREEVIRLSLRDRVHFLGQLPSAKMPALFARAAALLVSLRPEPIFAKTVPGKVQSYMASGRPMLAMLDGEGARLVNEAGCGLACAGGDSEALAAHVRALRGMDEVQREAMGRAGRAYADAHFDRDRLFDQLIGWIDEVVREQACSKTN</sequence>
<keyword evidence="1" id="KW-0472">Membrane</keyword>
<evidence type="ECO:0000313" key="3">
    <source>
        <dbReference type="EMBL" id="MBT0962324.1"/>
    </source>
</evidence>
<proteinExistence type="predicted"/>
<dbReference type="EMBL" id="JAEKFT010000015">
    <property type="protein sequence ID" value="MBT0962324.1"/>
    <property type="molecule type" value="Genomic_DNA"/>
</dbReference>
<evidence type="ECO:0000259" key="2">
    <source>
        <dbReference type="Pfam" id="PF13579"/>
    </source>
</evidence>
<protein>
    <submittedName>
        <fullName evidence="3">Glycosyltransferase family 4 protein</fullName>
    </submittedName>
</protein>
<dbReference type="InterPro" id="IPR028098">
    <property type="entry name" value="Glyco_trans_4-like_N"/>
</dbReference>
<comment type="caution">
    <text evidence="3">The sequence shown here is derived from an EMBL/GenBank/DDBJ whole genome shotgun (WGS) entry which is preliminary data.</text>
</comment>
<dbReference type="SUPFAM" id="SSF53756">
    <property type="entry name" value="UDP-Glycosyltransferase/glycogen phosphorylase"/>
    <property type="match status" value="1"/>
</dbReference>
<keyword evidence="4" id="KW-1185">Reference proteome</keyword>
<reference evidence="4" key="1">
    <citation type="journal article" date="2022" name="ISME J.">
        <title>Genetic and phylogenetic analysis of dissimilatory iodate-reducing bacteria identifies potential niches across the world's oceans.</title>
        <authorList>
            <person name="Reyes-Umana V."/>
            <person name="Henning Z."/>
            <person name="Lee K."/>
            <person name="Barnum T.P."/>
            <person name="Coates J.D."/>
        </authorList>
    </citation>
    <scope>NUCLEOTIDE SEQUENCE [LARGE SCALE GENOMIC DNA]</scope>
    <source>
        <strain evidence="4">IR12</strain>
    </source>
</reference>
<keyword evidence="1" id="KW-0812">Transmembrane</keyword>
<dbReference type="Pfam" id="PF13579">
    <property type="entry name" value="Glyco_trans_4_4"/>
    <property type="match status" value="1"/>
</dbReference>
<dbReference type="RefSeq" id="WP_214362269.1">
    <property type="nucleotide sequence ID" value="NZ_JAEKFT010000015.1"/>
</dbReference>
<evidence type="ECO:0000256" key="1">
    <source>
        <dbReference type="SAM" id="Phobius"/>
    </source>
</evidence>
<dbReference type="Gene3D" id="3.40.50.2000">
    <property type="entry name" value="Glycogen Phosphorylase B"/>
    <property type="match status" value="2"/>
</dbReference>
<feature type="transmembrane region" description="Helical" evidence="1">
    <location>
        <begin position="80"/>
        <end position="99"/>
    </location>
</feature>
<dbReference type="Proteomes" id="UP000694660">
    <property type="component" value="Unassembled WGS sequence"/>
</dbReference>
<dbReference type="PANTHER" id="PTHR12526:SF609">
    <property type="entry name" value="LIPOPOLYSACCHARIDE BIOSYNTHESIS PROTEIN"/>
    <property type="match status" value="1"/>
</dbReference>